<reference evidence="1 2" key="1">
    <citation type="journal article" date="2018" name="Sci. Rep.">
        <title>Comparative analysis of the Pocillopora damicornis genome highlights role of immune system in coral evolution.</title>
        <authorList>
            <person name="Cunning R."/>
            <person name="Bay R.A."/>
            <person name="Gillette P."/>
            <person name="Baker A.C."/>
            <person name="Traylor-Knowles N."/>
        </authorList>
    </citation>
    <scope>NUCLEOTIDE SEQUENCE [LARGE SCALE GENOMIC DNA]</scope>
    <source>
        <strain evidence="1">RSMAS</strain>
        <tissue evidence="1">Whole animal</tissue>
    </source>
</reference>
<dbReference type="Proteomes" id="UP000275408">
    <property type="component" value="Unassembled WGS sequence"/>
</dbReference>
<accession>A0A3M6TQD9</accession>
<keyword evidence="2" id="KW-1185">Reference proteome</keyword>
<organism evidence="1 2">
    <name type="scientific">Pocillopora damicornis</name>
    <name type="common">Cauliflower coral</name>
    <name type="synonym">Millepora damicornis</name>
    <dbReference type="NCBI Taxonomy" id="46731"/>
    <lineage>
        <taxon>Eukaryota</taxon>
        <taxon>Metazoa</taxon>
        <taxon>Cnidaria</taxon>
        <taxon>Anthozoa</taxon>
        <taxon>Hexacorallia</taxon>
        <taxon>Scleractinia</taxon>
        <taxon>Astrocoeniina</taxon>
        <taxon>Pocilloporidae</taxon>
        <taxon>Pocillopora</taxon>
    </lineage>
</organism>
<dbReference type="OrthoDB" id="5972453at2759"/>
<dbReference type="EMBL" id="RCHS01003197">
    <property type="protein sequence ID" value="RMX43541.1"/>
    <property type="molecule type" value="Genomic_DNA"/>
</dbReference>
<evidence type="ECO:0000313" key="2">
    <source>
        <dbReference type="Proteomes" id="UP000275408"/>
    </source>
</evidence>
<evidence type="ECO:0000313" key="1">
    <source>
        <dbReference type="EMBL" id="RMX43541.1"/>
    </source>
</evidence>
<sequence length="227" mass="26510">MLMEFKRIMPTFFPDGWAASYDVGTAVNQMIQIKMKWLLCLAILLCLTSFSDACERELVKKCTKSYVTLLDKKPDEGSHCTRLKEVFGCFWSNRDCKGQNIRRWRGWVLMIATLEKFLDICPRDDQQLQKFYEYLPDDSKPRRIYERLKAKPISAKDKQCATQIHKSCKKQFVELVRKNHRICDDGGYWLKCYGESGCDKESAIVRYAKFVAELAPKLVSDCKRSEL</sequence>
<name>A0A3M6TQD9_POCDA</name>
<comment type="caution">
    <text evidence="1">The sequence shown here is derived from an EMBL/GenBank/DDBJ whole genome shotgun (WGS) entry which is preliminary data.</text>
</comment>
<dbReference type="AlphaFoldDB" id="A0A3M6TQD9"/>
<protein>
    <submittedName>
        <fullName evidence="1">Uncharacterized protein</fullName>
    </submittedName>
</protein>
<proteinExistence type="predicted"/>
<gene>
    <name evidence="1" type="ORF">pdam_00001915</name>
</gene>